<dbReference type="PANTHER" id="PTHR23290">
    <property type="entry name" value="RRNA N6-ADENOSINE-METHYLTRANSFERASE METTL5"/>
    <property type="match status" value="1"/>
</dbReference>
<sequence length="299" mass="33166">MAFPTLGAQQETNRKILEDLQLKRQLLQKGVPVADISSLSGGLTAAINQMPPTQLLDQPNEFAQSSGAITVPRSVFNPTSATTLGYFIPQDSHYEEFLQGLDGFENPKVQLEQYCTPAHIASCVLYNIQARYDDLDGKLVGDLGCGCGMLSIGAFLLGSSLTIGFELDPEALNVFHSNITEMEIPTIDGIQENVLSLGQKWENVFDTVITNPPFGTKNNPGLDILFIKAGIHLATNAVYSLHKTSTREYISKKAKDWHVKGQVVAELKYNIESSYKFHKYQSKDIQVDFWRFAVDEKET</sequence>
<dbReference type="InterPro" id="IPR007848">
    <property type="entry name" value="Small_mtfrase_dom"/>
</dbReference>
<dbReference type="PANTHER" id="PTHR23290:SF0">
    <property type="entry name" value="RRNA N6-ADENOSINE-METHYLTRANSFERASE METTL5"/>
    <property type="match status" value="1"/>
</dbReference>
<accession>A0A1B0GD28</accession>
<dbReference type="GO" id="GO:0070876">
    <property type="term" value="C:SOSS complex"/>
    <property type="evidence" value="ECO:0007669"/>
    <property type="project" value="InterPro"/>
</dbReference>
<comment type="similarity">
    <text evidence="1">Belongs to the methyltransferase superfamily. PrmA family.</text>
</comment>
<dbReference type="GO" id="GO:0008988">
    <property type="term" value="F:rRNA (adenine-N6-)-methyltransferase activity"/>
    <property type="evidence" value="ECO:0007669"/>
    <property type="project" value="TreeGrafter"/>
</dbReference>
<dbReference type="GO" id="GO:0003676">
    <property type="term" value="F:nucleic acid binding"/>
    <property type="evidence" value="ECO:0007669"/>
    <property type="project" value="InterPro"/>
</dbReference>
<dbReference type="EMBL" id="CCAG010002291">
    <property type="status" value="NOT_ANNOTATED_CDS"/>
    <property type="molecule type" value="Genomic_DNA"/>
</dbReference>
<dbReference type="CDD" id="cd02440">
    <property type="entry name" value="AdoMet_MTases"/>
    <property type="match status" value="1"/>
</dbReference>
<keyword evidence="5" id="KW-1185">Reference proteome</keyword>
<dbReference type="PhylomeDB" id="A0A1B0GD28"/>
<dbReference type="Proteomes" id="UP000092444">
    <property type="component" value="Unassembled WGS sequence"/>
</dbReference>
<protein>
    <recommendedName>
        <fullName evidence="2">Methyltransferase-like protein 5</fullName>
    </recommendedName>
</protein>
<feature type="domain" description="Methyltransferase small" evidence="3">
    <location>
        <begin position="137"/>
        <end position="219"/>
    </location>
</feature>
<dbReference type="InterPro" id="IPR031821">
    <property type="entry name" value="SOSSC"/>
</dbReference>
<dbReference type="Pfam" id="PF15925">
    <property type="entry name" value="SOSSC"/>
    <property type="match status" value="1"/>
</dbReference>
<dbReference type="InterPro" id="IPR051720">
    <property type="entry name" value="rRNA_MeTrfase/Polyamine_Synth"/>
</dbReference>
<evidence type="ECO:0000256" key="1">
    <source>
        <dbReference type="ARBA" id="ARBA00009741"/>
    </source>
</evidence>
<dbReference type="SUPFAM" id="SSF53335">
    <property type="entry name" value="S-adenosyl-L-methionine-dependent methyltransferases"/>
    <property type="match status" value="1"/>
</dbReference>
<name>A0A1B0GD28_GLOMM</name>
<dbReference type="VEuPathDB" id="VectorBase:GMOY011204"/>
<evidence type="ECO:0000259" key="3">
    <source>
        <dbReference type="Pfam" id="PF05175"/>
    </source>
</evidence>
<dbReference type="PROSITE" id="PS00092">
    <property type="entry name" value="N6_MTASE"/>
    <property type="match status" value="1"/>
</dbReference>
<proteinExistence type="inferred from homology"/>
<dbReference type="Pfam" id="PF05175">
    <property type="entry name" value="MTS"/>
    <property type="match status" value="1"/>
</dbReference>
<reference evidence="4" key="1">
    <citation type="submission" date="2020-05" db="UniProtKB">
        <authorList>
            <consortium name="EnsemblMetazoa"/>
        </authorList>
    </citation>
    <scope>IDENTIFICATION</scope>
    <source>
        <strain evidence="4">Yale</strain>
    </source>
</reference>
<dbReference type="STRING" id="37546.A0A1B0GD28"/>
<evidence type="ECO:0000313" key="5">
    <source>
        <dbReference type="Proteomes" id="UP000092444"/>
    </source>
</evidence>
<dbReference type="AlphaFoldDB" id="A0A1B0GD28"/>
<dbReference type="InterPro" id="IPR029063">
    <property type="entry name" value="SAM-dependent_MTases_sf"/>
</dbReference>
<evidence type="ECO:0000313" key="4">
    <source>
        <dbReference type="EnsemblMetazoa" id="GMOY011204-PA"/>
    </source>
</evidence>
<dbReference type="EnsemblMetazoa" id="GMOY011204-RA">
    <property type="protein sequence ID" value="GMOY011204-PA"/>
    <property type="gene ID" value="GMOY011204"/>
</dbReference>
<dbReference type="GO" id="GO:0006281">
    <property type="term" value="P:DNA repair"/>
    <property type="evidence" value="ECO:0007669"/>
    <property type="project" value="InterPro"/>
</dbReference>
<dbReference type="Gene3D" id="3.40.50.150">
    <property type="entry name" value="Vaccinia Virus protein VP39"/>
    <property type="match status" value="1"/>
</dbReference>
<organism evidence="4 5">
    <name type="scientific">Glossina morsitans morsitans</name>
    <name type="common">Savannah tsetse fly</name>
    <dbReference type="NCBI Taxonomy" id="37546"/>
    <lineage>
        <taxon>Eukaryota</taxon>
        <taxon>Metazoa</taxon>
        <taxon>Ecdysozoa</taxon>
        <taxon>Arthropoda</taxon>
        <taxon>Hexapoda</taxon>
        <taxon>Insecta</taxon>
        <taxon>Pterygota</taxon>
        <taxon>Neoptera</taxon>
        <taxon>Endopterygota</taxon>
        <taxon>Diptera</taxon>
        <taxon>Brachycera</taxon>
        <taxon>Muscomorpha</taxon>
        <taxon>Hippoboscoidea</taxon>
        <taxon>Glossinidae</taxon>
        <taxon>Glossina</taxon>
    </lineage>
</organism>
<evidence type="ECO:0000256" key="2">
    <source>
        <dbReference type="ARBA" id="ARBA00041374"/>
    </source>
</evidence>
<dbReference type="InterPro" id="IPR002052">
    <property type="entry name" value="DNA_methylase_N6_adenine_CS"/>
</dbReference>